<feature type="active site" evidence="9">
    <location>
        <position position="129"/>
    </location>
</feature>
<protein>
    <recommendedName>
        <fullName evidence="9">Lipoprotein signal peptidase</fullName>
        <ecNumber evidence="9">3.4.23.36</ecNumber>
    </recommendedName>
    <alternativeName>
        <fullName evidence="9">Prolipoprotein signal peptidase</fullName>
    </alternativeName>
    <alternativeName>
        <fullName evidence="9">Signal peptidase II</fullName>
        <shortName evidence="9">SPase II</shortName>
    </alternativeName>
</protein>
<reference evidence="13 14" key="1">
    <citation type="submission" date="2018-01" db="EMBL/GenBank/DDBJ databases">
        <title>Complete genome sequencing of Sporolactobacillus terrae DLG3.</title>
        <authorList>
            <person name="Nam Y.-D."/>
            <person name="Kang J."/>
            <person name="Chung W.-H."/>
        </authorList>
    </citation>
    <scope>NUCLEOTIDE SEQUENCE [LARGE SCALE GENOMIC DNA]</scope>
    <source>
        <strain evidence="13 14">DLG3</strain>
    </source>
</reference>
<proteinExistence type="inferred from homology"/>
<evidence type="ECO:0000256" key="5">
    <source>
        <dbReference type="ARBA" id="ARBA00022750"/>
    </source>
</evidence>
<comment type="function">
    <text evidence="9 10">This protein specifically catalyzes the removal of signal peptides from prolipoproteins.</text>
</comment>
<comment type="caution">
    <text evidence="9">Lacks conserved residue(s) required for the propagation of feature annotation.</text>
</comment>
<evidence type="ECO:0000313" key="12">
    <source>
        <dbReference type="EMBL" id="BBN98591.1"/>
    </source>
</evidence>
<keyword evidence="14" id="KW-1185">Reference proteome</keyword>
<evidence type="ECO:0000256" key="9">
    <source>
        <dbReference type="HAMAP-Rule" id="MF_00161"/>
    </source>
</evidence>
<keyword evidence="12" id="KW-0449">Lipoprotein</keyword>
<sequence>MVYYALALIILIIDQCSKGLVVHNMALGQSITMIPNFFYLTSIRNNGAAWSILEGQFVFFFIITAVVLIIVTYYMQKLGRKQPLLGTSLGLIIGGTLGNFVDRLFRGEVVDFLHFYLIRYNFPVFNLADSALFLGVILLIIYLFLDGKKERQ</sequence>
<dbReference type="NCBIfam" id="TIGR00077">
    <property type="entry name" value="lspA"/>
    <property type="match status" value="1"/>
</dbReference>
<keyword evidence="6 9" id="KW-0378">Hydrolase</keyword>
<comment type="catalytic activity">
    <reaction evidence="9 10">
        <text>Release of signal peptides from bacterial membrane prolipoproteins. Hydrolyzes -Xaa-Yaa-Zaa-|-(S,diacylglyceryl)Cys-, in which Xaa is hydrophobic (preferably Leu), and Yaa (Ala or Ser) and Zaa (Gly or Ala) have small, neutral side chains.</text>
        <dbReference type="EC" id="3.4.23.36"/>
    </reaction>
</comment>
<dbReference type="PROSITE" id="PS00855">
    <property type="entry name" value="SPASE_II"/>
    <property type="match status" value="1"/>
</dbReference>
<evidence type="ECO:0000256" key="6">
    <source>
        <dbReference type="ARBA" id="ARBA00022801"/>
    </source>
</evidence>
<keyword evidence="5 9" id="KW-0064">Aspartyl protease</keyword>
<evidence type="ECO:0000256" key="8">
    <source>
        <dbReference type="ARBA" id="ARBA00023136"/>
    </source>
</evidence>
<dbReference type="GO" id="GO:0006508">
    <property type="term" value="P:proteolysis"/>
    <property type="evidence" value="ECO:0007669"/>
    <property type="project" value="UniProtKB-KW"/>
</dbReference>
<dbReference type="PANTHER" id="PTHR33695">
    <property type="entry name" value="LIPOPROTEIN SIGNAL PEPTIDASE"/>
    <property type="match status" value="1"/>
</dbReference>
<dbReference type="InterPro" id="IPR001872">
    <property type="entry name" value="Peptidase_A8"/>
</dbReference>
<evidence type="ECO:0000256" key="2">
    <source>
        <dbReference type="ARBA" id="ARBA00022475"/>
    </source>
</evidence>
<comment type="subcellular location">
    <subcellularLocation>
        <location evidence="9">Cell membrane</location>
        <topology evidence="9">Multi-pass membrane protein</topology>
    </subcellularLocation>
</comment>
<dbReference type="HAMAP" id="MF_00161">
    <property type="entry name" value="LspA"/>
    <property type="match status" value="1"/>
</dbReference>
<organism evidence="12 15">
    <name type="scientific">Sporolactobacillus terrae</name>
    <dbReference type="NCBI Taxonomy" id="269673"/>
    <lineage>
        <taxon>Bacteria</taxon>
        <taxon>Bacillati</taxon>
        <taxon>Bacillota</taxon>
        <taxon>Bacilli</taxon>
        <taxon>Bacillales</taxon>
        <taxon>Sporolactobacillaceae</taxon>
        <taxon>Sporolactobacillus</taxon>
    </lineage>
</organism>
<evidence type="ECO:0000256" key="7">
    <source>
        <dbReference type="ARBA" id="ARBA00022989"/>
    </source>
</evidence>
<evidence type="ECO:0000256" key="1">
    <source>
        <dbReference type="ARBA" id="ARBA00006139"/>
    </source>
</evidence>
<keyword evidence="3 9" id="KW-0645">Protease</keyword>
<dbReference type="EC" id="3.4.23.36" evidence="9"/>
<keyword evidence="4 9" id="KW-0812">Transmembrane</keyword>
<feature type="active site" evidence="9">
    <location>
        <position position="111"/>
    </location>
</feature>
<dbReference type="EMBL" id="CP025688">
    <property type="protein sequence ID" value="QAA22281.1"/>
    <property type="molecule type" value="Genomic_DNA"/>
</dbReference>
<comment type="pathway">
    <text evidence="9">Protein modification; lipoprotein biosynthesis (signal peptide cleavage).</text>
</comment>
<dbReference type="GO" id="GO:0004190">
    <property type="term" value="F:aspartic-type endopeptidase activity"/>
    <property type="evidence" value="ECO:0007669"/>
    <property type="project" value="UniProtKB-UniRule"/>
</dbReference>
<dbReference type="Proteomes" id="UP000326951">
    <property type="component" value="Chromosome"/>
</dbReference>
<feature type="transmembrane region" description="Helical" evidence="9">
    <location>
        <begin position="84"/>
        <end position="105"/>
    </location>
</feature>
<evidence type="ECO:0000256" key="3">
    <source>
        <dbReference type="ARBA" id="ARBA00022670"/>
    </source>
</evidence>
<gene>
    <name evidence="9 12" type="primary">lspA</name>
    <name evidence="13" type="ORF">C0674_06415</name>
    <name evidence="12" type="ORF">St703_12960</name>
</gene>
<evidence type="ECO:0000313" key="15">
    <source>
        <dbReference type="Proteomes" id="UP000326951"/>
    </source>
</evidence>
<evidence type="ECO:0000313" key="14">
    <source>
        <dbReference type="Proteomes" id="UP000285882"/>
    </source>
</evidence>
<dbReference type="GO" id="GO:0005886">
    <property type="term" value="C:plasma membrane"/>
    <property type="evidence" value="ECO:0007669"/>
    <property type="project" value="UniProtKB-SubCell"/>
</dbReference>
<dbReference type="Pfam" id="PF01252">
    <property type="entry name" value="Peptidase_A8"/>
    <property type="match status" value="1"/>
</dbReference>
<dbReference type="AlphaFoldDB" id="A0A410D828"/>
<keyword evidence="2 9" id="KW-1003">Cell membrane</keyword>
<keyword evidence="8 9" id="KW-0472">Membrane</keyword>
<reference evidence="12 15" key="2">
    <citation type="submission" date="2019-09" db="EMBL/GenBank/DDBJ databases">
        <title>Complete genome sequence of Sporolactobacillus terrae 70-3.</title>
        <authorList>
            <person name="Tanaka N."/>
            <person name="Shiwa Y."/>
            <person name="Fujita N."/>
            <person name="Tanasupawat S."/>
        </authorList>
    </citation>
    <scope>NUCLEOTIDE SEQUENCE [LARGE SCALE GENOMIC DNA]</scope>
    <source>
        <strain evidence="12 15">70-3</strain>
    </source>
</reference>
<feature type="transmembrane region" description="Helical" evidence="9">
    <location>
        <begin position="125"/>
        <end position="145"/>
    </location>
</feature>
<dbReference type="RefSeq" id="WP_028977894.1">
    <property type="nucleotide sequence ID" value="NZ_AP021853.1"/>
</dbReference>
<name>A0A410D828_9BACL</name>
<dbReference type="PANTHER" id="PTHR33695:SF1">
    <property type="entry name" value="LIPOPROTEIN SIGNAL PEPTIDASE"/>
    <property type="match status" value="1"/>
</dbReference>
<evidence type="ECO:0000256" key="10">
    <source>
        <dbReference type="RuleBase" id="RU000594"/>
    </source>
</evidence>
<dbReference type="EMBL" id="AP021853">
    <property type="protein sequence ID" value="BBN98591.1"/>
    <property type="molecule type" value="Genomic_DNA"/>
</dbReference>
<evidence type="ECO:0000256" key="11">
    <source>
        <dbReference type="RuleBase" id="RU004181"/>
    </source>
</evidence>
<evidence type="ECO:0000256" key="4">
    <source>
        <dbReference type="ARBA" id="ARBA00022692"/>
    </source>
</evidence>
<evidence type="ECO:0000313" key="13">
    <source>
        <dbReference type="EMBL" id="QAA22281.1"/>
    </source>
</evidence>
<feature type="transmembrane region" description="Helical" evidence="9">
    <location>
        <begin position="57"/>
        <end position="75"/>
    </location>
</feature>
<comment type="similarity">
    <text evidence="1 9 11">Belongs to the peptidase A8 family.</text>
</comment>
<dbReference type="STRING" id="1449983.GCA_000647835_00817"/>
<keyword evidence="7 9" id="KW-1133">Transmembrane helix</keyword>
<accession>A0A410D828</accession>
<dbReference type="PRINTS" id="PR00781">
    <property type="entry name" value="LIPOSIGPTASE"/>
</dbReference>
<dbReference type="UniPathway" id="UPA00665"/>
<dbReference type="Proteomes" id="UP000285882">
    <property type="component" value="Chromosome"/>
</dbReference>